<proteinExistence type="predicted"/>
<keyword evidence="1" id="KW-0472">Membrane</keyword>
<reference evidence="2 3" key="1">
    <citation type="journal article" date="2018" name="Science">
        <title>The opium poppy genome and morphinan production.</title>
        <authorList>
            <person name="Guo L."/>
            <person name="Winzer T."/>
            <person name="Yang X."/>
            <person name="Li Y."/>
            <person name="Ning Z."/>
            <person name="He Z."/>
            <person name="Teodor R."/>
            <person name="Lu Y."/>
            <person name="Bowser T.A."/>
            <person name="Graham I.A."/>
            <person name="Ye K."/>
        </authorList>
    </citation>
    <scope>NUCLEOTIDE SEQUENCE [LARGE SCALE GENOMIC DNA]</scope>
    <source>
        <strain evidence="3">cv. HN1</strain>
        <tissue evidence="2">Leaves</tissue>
    </source>
</reference>
<protein>
    <submittedName>
        <fullName evidence="2">Uncharacterized protein</fullName>
    </submittedName>
</protein>
<dbReference type="Gramene" id="RZC80682">
    <property type="protein sequence ID" value="RZC80682"/>
    <property type="gene ID" value="C5167_043254"/>
</dbReference>
<name>A0A4Y7L7Q3_PAPSO</name>
<feature type="transmembrane region" description="Helical" evidence="1">
    <location>
        <begin position="12"/>
        <end position="34"/>
    </location>
</feature>
<dbReference type="AlphaFoldDB" id="A0A4Y7L7Q3"/>
<evidence type="ECO:0000313" key="2">
    <source>
        <dbReference type="EMBL" id="RZC80682.1"/>
    </source>
</evidence>
<accession>A0A4Y7L7Q3</accession>
<evidence type="ECO:0000256" key="1">
    <source>
        <dbReference type="SAM" id="Phobius"/>
    </source>
</evidence>
<keyword evidence="1" id="KW-0812">Transmembrane</keyword>
<sequence>METVKYDNSVEFASGVHPNLGLMISILASDLVVIKQ</sequence>
<organism evidence="2 3">
    <name type="scientific">Papaver somniferum</name>
    <name type="common">Opium poppy</name>
    <dbReference type="NCBI Taxonomy" id="3469"/>
    <lineage>
        <taxon>Eukaryota</taxon>
        <taxon>Viridiplantae</taxon>
        <taxon>Streptophyta</taxon>
        <taxon>Embryophyta</taxon>
        <taxon>Tracheophyta</taxon>
        <taxon>Spermatophyta</taxon>
        <taxon>Magnoliopsida</taxon>
        <taxon>Ranunculales</taxon>
        <taxon>Papaveraceae</taxon>
        <taxon>Papaveroideae</taxon>
        <taxon>Papaver</taxon>
    </lineage>
</organism>
<keyword evidence="1" id="KW-1133">Transmembrane helix</keyword>
<evidence type="ECO:0000313" key="3">
    <source>
        <dbReference type="Proteomes" id="UP000316621"/>
    </source>
</evidence>
<gene>
    <name evidence="2" type="ORF">C5167_043254</name>
</gene>
<dbReference type="EMBL" id="CM010724">
    <property type="protein sequence ID" value="RZC80682.1"/>
    <property type="molecule type" value="Genomic_DNA"/>
</dbReference>
<dbReference type="Proteomes" id="UP000316621">
    <property type="component" value="Chromosome 10"/>
</dbReference>
<keyword evidence="3" id="KW-1185">Reference proteome</keyword>